<evidence type="ECO:0000259" key="13">
    <source>
        <dbReference type="PROSITE" id="PS51724"/>
    </source>
</evidence>
<dbReference type="Pfam" id="PF21305">
    <property type="entry name" value="type_II_gspD_N0"/>
    <property type="match status" value="1"/>
</dbReference>
<sequence>MNSIAFSAFLACLSGQIHAQTAVGTGTSSVRAGEPVTLNFANAEIEAVARTMATITGRNVVVDPRVKGQLTLITERAVPPMAAFQQFLAALRLQGFTVVESAGLYKVVPEADAKLQGGSVSVSQGGVTGGPAGGQIVTQIFKLNFENAANLVPVLRPLISPNNTINVNPGNNSLVITDYADNLQRLARIVAAMDVSNATDVEVIPLRNAIAADLVPLVSRLIDGGSNGAAPTAVQGQTDNAFKTTLLAEPRSNSLILRAANPARVAMVRSLVEKLDQPPAPGSSASTGNIHVVYLKNADATKLATTLRAAMSSASGAAATSTGGNGSSTPSTTTGITNTSMLGSGTSSSSAGLGSGTALGAGANSSNTNSNQPSTGGQIQADPTTNSLIISAPEPQYRQLRAVIDKLDGRRAQVLVESLIVEVSASKLAQFGIQWQGTIGAGNNGTVGVIGTNSGTAGANILGATAAIASGNATTIATAVGSLGGGLNMALAPRINGQYYLGALANFLQNSGDANVLSTPNLMTLDNEEAKIVIGNNVPFVTGSYANTGGNSGAVNPFNTVERKDVGLMLRVRPQISENGTVKMSIYQEVSKIDAATLKDTNGPTTSKRSIESNVVVDDGNIIVIGGLLEDSYSQAEDKVPVMGDIPVVGALFRSENRSRKKTNLMVFLRPVVVRDSMTSDALMTDRYEAIRALQQVVQPDNNLVMRSVSGAPILPPLEPRAMPAAEPALQPAPVPAAAQPPAPMPPQTAVPAALAAPAPVVATLPPAAEAEPAEAAPSPAPAKALQPSYFVNVGIFSNGKTTRDTVAKLRKADLPVNVQAVNTNRGSRTRVRVGPFNTLKAADKAAVSVRALALEADVIRQ</sequence>
<feature type="compositionally biased region" description="Low complexity" evidence="11">
    <location>
        <begin position="316"/>
        <end position="352"/>
    </location>
</feature>
<feature type="signal peptide" evidence="12">
    <location>
        <begin position="1"/>
        <end position="19"/>
    </location>
</feature>
<comment type="subcellular location">
    <subcellularLocation>
        <location evidence="1 10">Cell outer membrane</location>
    </subcellularLocation>
</comment>
<dbReference type="InterPro" id="IPR004846">
    <property type="entry name" value="T2SS/T3SS_dom"/>
</dbReference>
<dbReference type="EMBL" id="VFPV01000001">
    <property type="protein sequence ID" value="TQN08159.1"/>
    <property type="molecule type" value="Genomic_DNA"/>
</dbReference>
<dbReference type="GO" id="GO:0009279">
    <property type="term" value="C:cell outer membrane"/>
    <property type="evidence" value="ECO:0007669"/>
    <property type="project" value="UniProtKB-SubCell"/>
</dbReference>
<evidence type="ECO:0000256" key="8">
    <source>
        <dbReference type="ARBA" id="ARBA00023136"/>
    </source>
</evidence>
<dbReference type="PRINTS" id="PR00811">
    <property type="entry name" value="BCTERIALGSPD"/>
</dbReference>
<proteinExistence type="inferred from homology"/>
<reference evidence="14 15" key="1">
    <citation type="submission" date="2019-06" db="EMBL/GenBank/DDBJ databases">
        <title>Genomic Encyclopedia of Archaeal and Bacterial Type Strains, Phase II (KMG-II): from individual species to whole genera.</title>
        <authorList>
            <person name="Goeker M."/>
        </authorList>
    </citation>
    <scope>NUCLEOTIDE SEQUENCE [LARGE SCALE GENOMIC DNA]</scope>
    <source>
        <strain evidence="14 15">DSM 7270</strain>
    </source>
</reference>
<dbReference type="GO" id="GO:0015627">
    <property type="term" value="C:type II protein secretion system complex"/>
    <property type="evidence" value="ECO:0007669"/>
    <property type="project" value="InterPro"/>
</dbReference>
<dbReference type="InterPro" id="IPR007730">
    <property type="entry name" value="SPOR-like_dom"/>
</dbReference>
<feature type="region of interest" description="Disordered" evidence="11">
    <location>
        <begin position="316"/>
        <end position="382"/>
    </location>
</feature>
<keyword evidence="8" id="KW-0472">Membrane</keyword>
<dbReference type="InterPro" id="IPR005644">
    <property type="entry name" value="NolW-like"/>
</dbReference>
<feature type="compositionally biased region" description="Pro residues" evidence="11">
    <location>
        <begin position="731"/>
        <end position="749"/>
    </location>
</feature>
<evidence type="ECO:0000256" key="11">
    <source>
        <dbReference type="SAM" id="MobiDB-lite"/>
    </source>
</evidence>
<evidence type="ECO:0000256" key="2">
    <source>
        <dbReference type="ARBA" id="ARBA00006980"/>
    </source>
</evidence>
<dbReference type="Gene3D" id="3.30.1370.120">
    <property type="match status" value="3"/>
</dbReference>
<dbReference type="PANTHER" id="PTHR30332">
    <property type="entry name" value="PROBABLE GENERAL SECRETION PATHWAY PROTEIN D"/>
    <property type="match status" value="1"/>
</dbReference>
<feature type="domain" description="SPOR" evidence="13">
    <location>
        <begin position="784"/>
        <end position="862"/>
    </location>
</feature>
<comment type="caution">
    <text evidence="14">The sequence shown here is derived from an EMBL/GenBank/DDBJ whole genome shotgun (WGS) entry which is preliminary data.</text>
</comment>
<evidence type="ECO:0000313" key="15">
    <source>
        <dbReference type="Proteomes" id="UP000316993"/>
    </source>
</evidence>
<gene>
    <name evidence="14" type="ORF">BDD18_1317</name>
</gene>
<organism evidence="14 15">
    <name type="scientific">Acidovorax temperans</name>
    <dbReference type="NCBI Taxonomy" id="80878"/>
    <lineage>
        <taxon>Bacteria</taxon>
        <taxon>Pseudomonadati</taxon>
        <taxon>Pseudomonadota</taxon>
        <taxon>Betaproteobacteria</taxon>
        <taxon>Burkholderiales</taxon>
        <taxon>Comamonadaceae</taxon>
        <taxon>Acidovorax</taxon>
    </lineage>
</organism>
<feature type="chain" id="PRO_5021733934" evidence="12">
    <location>
        <begin position="20"/>
        <end position="862"/>
    </location>
</feature>
<keyword evidence="7" id="KW-0653">Protein transport</keyword>
<evidence type="ECO:0000313" key="14">
    <source>
        <dbReference type="EMBL" id="TQN08159.1"/>
    </source>
</evidence>
<dbReference type="InterPro" id="IPR049371">
    <property type="entry name" value="GspD-like_N0"/>
</dbReference>
<feature type="region of interest" description="Disordered" evidence="11">
    <location>
        <begin position="729"/>
        <end position="750"/>
    </location>
</feature>
<comment type="similarity">
    <text evidence="2">Belongs to the bacterial secretin family. GSP D subfamily.</text>
</comment>
<keyword evidence="3 10" id="KW-0813">Transport</keyword>
<evidence type="ECO:0000256" key="10">
    <source>
        <dbReference type="RuleBase" id="RU004004"/>
    </source>
</evidence>
<evidence type="ECO:0000256" key="12">
    <source>
        <dbReference type="SAM" id="SignalP"/>
    </source>
</evidence>
<dbReference type="NCBIfam" id="TIGR02517">
    <property type="entry name" value="type_II_gspD"/>
    <property type="match status" value="1"/>
</dbReference>
<dbReference type="GO" id="GO:0042834">
    <property type="term" value="F:peptidoglycan binding"/>
    <property type="evidence" value="ECO:0007669"/>
    <property type="project" value="InterPro"/>
</dbReference>
<name>A0A543LL87_9BURK</name>
<dbReference type="InterPro" id="IPR036680">
    <property type="entry name" value="SPOR-like_sf"/>
</dbReference>
<evidence type="ECO:0000256" key="5">
    <source>
        <dbReference type="ARBA" id="ARBA00022692"/>
    </source>
</evidence>
<keyword evidence="4" id="KW-1134">Transmembrane beta strand</keyword>
<dbReference type="InterPro" id="IPR038591">
    <property type="entry name" value="NolW-like_sf"/>
</dbReference>
<dbReference type="PROSITE" id="PS51724">
    <property type="entry name" value="SPOR"/>
    <property type="match status" value="1"/>
</dbReference>
<dbReference type="Gene3D" id="3.30.70.1070">
    <property type="entry name" value="Sporulation related repeat"/>
    <property type="match status" value="1"/>
</dbReference>
<keyword evidence="5" id="KW-0812">Transmembrane</keyword>
<dbReference type="Pfam" id="PF05036">
    <property type="entry name" value="SPOR"/>
    <property type="match status" value="1"/>
</dbReference>
<dbReference type="GO" id="GO:0015628">
    <property type="term" value="P:protein secretion by the type II secretion system"/>
    <property type="evidence" value="ECO:0007669"/>
    <property type="project" value="InterPro"/>
</dbReference>
<dbReference type="SUPFAM" id="SSF110997">
    <property type="entry name" value="Sporulation related repeat"/>
    <property type="match status" value="1"/>
</dbReference>
<feature type="compositionally biased region" description="Low complexity" evidence="11">
    <location>
        <begin position="360"/>
        <end position="375"/>
    </location>
</feature>
<protein>
    <submittedName>
        <fullName evidence="14">General secretion pathway protein D</fullName>
    </submittedName>
</protein>
<keyword evidence="6 12" id="KW-0732">Signal</keyword>
<evidence type="ECO:0000256" key="9">
    <source>
        <dbReference type="ARBA" id="ARBA00023237"/>
    </source>
</evidence>
<evidence type="ECO:0000256" key="6">
    <source>
        <dbReference type="ARBA" id="ARBA00022729"/>
    </source>
</evidence>
<dbReference type="Pfam" id="PF00263">
    <property type="entry name" value="Secretin"/>
    <property type="match status" value="1"/>
</dbReference>
<evidence type="ECO:0000256" key="7">
    <source>
        <dbReference type="ARBA" id="ARBA00022927"/>
    </source>
</evidence>
<evidence type="ECO:0000256" key="3">
    <source>
        <dbReference type="ARBA" id="ARBA00022448"/>
    </source>
</evidence>
<dbReference type="InterPro" id="IPR013356">
    <property type="entry name" value="T2SS_GspD"/>
</dbReference>
<dbReference type="Pfam" id="PF03958">
    <property type="entry name" value="Secretin_N"/>
    <property type="match status" value="3"/>
</dbReference>
<evidence type="ECO:0000256" key="4">
    <source>
        <dbReference type="ARBA" id="ARBA00022452"/>
    </source>
</evidence>
<dbReference type="InterPro" id="IPR001775">
    <property type="entry name" value="GspD/PilQ"/>
</dbReference>
<keyword evidence="9" id="KW-0998">Cell outer membrane</keyword>
<evidence type="ECO:0000256" key="1">
    <source>
        <dbReference type="ARBA" id="ARBA00004442"/>
    </source>
</evidence>
<accession>A0A543LL87</accession>
<dbReference type="AlphaFoldDB" id="A0A543LL87"/>
<dbReference type="Proteomes" id="UP000316993">
    <property type="component" value="Unassembled WGS sequence"/>
</dbReference>
<dbReference type="PANTHER" id="PTHR30332:SF24">
    <property type="entry name" value="SECRETIN GSPD-RELATED"/>
    <property type="match status" value="1"/>
</dbReference>
<dbReference type="InterPro" id="IPR050810">
    <property type="entry name" value="Bact_Secretion_Sys_Channel"/>
</dbReference>